<organism evidence="2 3">
    <name type="scientific">Cryptotermes secundus</name>
    <dbReference type="NCBI Taxonomy" id="105785"/>
    <lineage>
        <taxon>Eukaryota</taxon>
        <taxon>Metazoa</taxon>
        <taxon>Ecdysozoa</taxon>
        <taxon>Arthropoda</taxon>
        <taxon>Hexapoda</taxon>
        <taxon>Insecta</taxon>
        <taxon>Pterygota</taxon>
        <taxon>Neoptera</taxon>
        <taxon>Polyneoptera</taxon>
        <taxon>Dictyoptera</taxon>
        <taxon>Blattodea</taxon>
        <taxon>Blattoidea</taxon>
        <taxon>Termitoidae</taxon>
        <taxon>Kalotermitidae</taxon>
        <taxon>Cryptotermitinae</taxon>
        <taxon>Cryptotermes</taxon>
    </lineage>
</organism>
<evidence type="ECO:0000256" key="1">
    <source>
        <dbReference type="SAM" id="MobiDB-lite"/>
    </source>
</evidence>
<dbReference type="AlphaFoldDB" id="A0A2J7R131"/>
<sequence>MSAFSLRNSEGDDSDNSDIDDVLKTKLADLEKEVKALHLQKDELEHLVQQPVEFKCAAGKKHLARTESSQKHLLQLENKFLLKKLMFHRLSGVVTAKREGKEIILQFNASVRGRYFEPGYVHFRRLAGGSWSVVRYFLHDAVNVREMAKTYPLTDEEEFIHFVQSVQLCVEAYNDRKCQITRAKEVAQSKELNLFSSIDCMFVMLTVKESNKRSFPVTISLIYEPSGVRPVSLEAQSKGADKKILSKAAEEFEIFKKLSLDEGLAILFLKEEQSNGSPSPEGSSMFHVLEEADHEDERRGSAMRLDSVELTSESDSSDVGSAKVKRKGISLGSRKGVNRPRNHAGSRLVRVSRGSSRGNTGRNANRSVRRDVATSLRSRGRNMKKRR</sequence>
<name>A0A2J7R131_9NEOP</name>
<keyword evidence="3" id="KW-1185">Reference proteome</keyword>
<dbReference type="Proteomes" id="UP000235965">
    <property type="component" value="Unassembled WGS sequence"/>
</dbReference>
<feature type="compositionally biased region" description="Low complexity" evidence="1">
    <location>
        <begin position="345"/>
        <end position="366"/>
    </location>
</feature>
<proteinExistence type="predicted"/>
<protein>
    <recommendedName>
        <fullName evidence="4">Centromere protein O</fullName>
    </recommendedName>
</protein>
<dbReference type="OrthoDB" id="10432482at2759"/>
<dbReference type="EMBL" id="NEVH01008214">
    <property type="protein sequence ID" value="PNF34535.1"/>
    <property type="molecule type" value="Genomic_DNA"/>
</dbReference>
<accession>A0A2J7R131</accession>
<gene>
    <name evidence="2" type="ORF">B7P43_G10741</name>
</gene>
<evidence type="ECO:0008006" key="4">
    <source>
        <dbReference type="Google" id="ProtNLM"/>
    </source>
</evidence>
<evidence type="ECO:0000313" key="2">
    <source>
        <dbReference type="EMBL" id="PNF34535.1"/>
    </source>
</evidence>
<feature type="compositionally biased region" description="Polar residues" evidence="1">
    <location>
        <begin position="309"/>
        <end position="319"/>
    </location>
</feature>
<dbReference type="InParanoid" id="A0A2J7R131"/>
<feature type="compositionally biased region" description="Basic residues" evidence="1">
    <location>
        <begin position="378"/>
        <end position="387"/>
    </location>
</feature>
<reference evidence="2 3" key="1">
    <citation type="submission" date="2017-12" db="EMBL/GenBank/DDBJ databases">
        <title>Hemimetabolous genomes reveal molecular basis of termite eusociality.</title>
        <authorList>
            <person name="Harrison M.C."/>
            <person name="Jongepier E."/>
            <person name="Robertson H.M."/>
            <person name="Arning N."/>
            <person name="Bitard-Feildel T."/>
            <person name="Chao H."/>
            <person name="Childers C.P."/>
            <person name="Dinh H."/>
            <person name="Doddapaneni H."/>
            <person name="Dugan S."/>
            <person name="Gowin J."/>
            <person name="Greiner C."/>
            <person name="Han Y."/>
            <person name="Hu H."/>
            <person name="Hughes D.S.T."/>
            <person name="Huylmans A.-K."/>
            <person name="Kemena C."/>
            <person name="Kremer L.P.M."/>
            <person name="Lee S.L."/>
            <person name="Lopez-Ezquerra A."/>
            <person name="Mallet L."/>
            <person name="Monroy-Kuhn J.M."/>
            <person name="Moser A."/>
            <person name="Murali S.C."/>
            <person name="Muzny D.M."/>
            <person name="Otani S."/>
            <person name="Piulachs M.-D."/>
            <person name="Poelchau M."/>
            <person name="Qu J."/>
            <person name="Schaub F."/>
            <person name="Wada-Katsumata A."/>
            <person name="Worley K.C."/>
            <person name="Xie Q."/>
            <person name="Ylla G."/>
            <person name="Poulsen M."/>
            <person name="Gibbs R.A."/>
            <person name="Schal C."/>
            <person name="Richards S."/>
            <person name="Belles X."/>
            <person name="Korb J."/>
            <person name="Bornberg-Bauer E."/>
        </authorList>
    </citation>
    <scope>NUCLEOTIDE SEQUENCE [LARGE SCALE GENOMIC DNA]</scope>
    <source>
        <tissue evidence="2">Whole body</tissue>
    </source>
</reference>
<comment type="caution">
    <text evidence="2">The sequence shown here is derived from an EMBL/GenBank/DDBJ whole genome shotgun (WGS) entry which is preliminary data.</text>
</comment>
<feature type="region of interest" description="Disordered" evidence="1">
    <location>
        <begin position="292"/>
        <end position="387"/>
    </location>
</feature>
<evidence type="ECO:0000313" key="3">
    <source>
        <dbReference type="Proteomes" id="UP000235965"/>
    </source>
</evidence>